<accession>A0ABQ5DDE6</accession>
<name>A0ABQ5DDE6_9ASTR</name>
<evidence type="ECO:0000256" key="1">
    <source>
        <dbReference type="SAM" id="MobiDB-lite"/>
    </source>
</evidence>
<feature type="compositionally biased region" description="Basic and acidic residues" evidence="1">
    <location>
        <begin position="68"/>
        <end position="78"/>
    </location>
</feature>
<evidence type="ECO:0000313" key="3">
    <source>
        <dbReference type="Proteomes" id="UP001151760"/>
    </source>
</evidence>
<reference evidence="2" key="2">
    <citation type="submission" date="2022-01" db="EMBL/GenBank/DDBJ databases">
        <authorList>
            <person name="Yamashiro T."/>
            <person name="Shiraishi A."/>
            <person name="Satake H."/>
            <person name="Nakayama K."/>
        </authorList>
    </citation>
    <scope>NUCLEOTIDE SEQUENCE</scope>
</reference>
<feature type="region of interest" description="Disordered" evidence="1">
    <location>
        <begin position="57"/>
        <end position="78"/>
    </location>
</feature>
<evidence type="ECO:0000313" key="2">
    <source>
        <dbReference type="EMBL" id="GJT36957.1"/>
    </source>
</evidence>
<dbReference type="Proteomes" id="UP001151760">
    <property type="component" value="Unassembled WGS sequence"/>
</dbReference>
<reference evidence="2" key="1">
    <citation type="journal article" date="2022" name="Int. J. Mol. Sci.">
        <title>Draft Genome of Tanacetum Coccineum: Genomic Comparison of Closely Related Tanacetum-Family Plants.</title>
        <authorList>
            <person name="Yamashiro T."/>
            <person name="Shiraishi A."/>
            <person name="Nakayama K."/>
            <person name="Satake H."/>
        </authorList>
    </citation>
    <scope>NUCLEOTIDE SEQUENCE</scope>
</reference>
<gene>
    <name evidence="2" type="ORF">Tco_0936822</name>
</gene>
<protein>
    <recommendedName>
        <fullName evidence="4">Reverse transcriptase domain-containing protein</fullName>
    </recommendedName>
</protein>
<proteinExistence type="predicted"/>
<dbReference type="SUPFAM" id="SSF56672">
    <property type="entry name" value="DNA/RNA polymerases"/>
    <property type="match status" value="1"/>
</dbReference>
<keyword evidence="3" id="KW-1185">Reference proteome</keyword>
<sequence length="107" mass="12031">MVSGPEARHSDIIQAAEERIKVAIHPEHLEQTIAIGSTLTEEGRKALSEHKLNVREGCSPVRQKKRSQAPERNKSIQEDVEKLVDAGIMKEVHYHSWLSNPGMVKKT</sequence>
<comment type="caution">
    <text evidence="2">The sequence shown here is derived from an EMBL/GenBank/DDBJ whole genome shotgun (WGS) entry which is preliminary data.</text>
</comment>
<dbReference type="Gene3D" id="3.10.10.10">
    <property type="entry name" value="HIV Type 1 Reverse Transcriptase, subunit A, domain 1"/>
    <property type="match status" value="1"/>
</dbReference>
<evidence type="ECO:0008006" key="4">
    <source>
        <dbReference type="Google" id="ProtNLM"/>
    </source>
</evidence>
<dbReference type="EMBL" id="BQNB010015183">
    <property type="protein sequence ID" value="GJT36957.1"/>
    <property type="molecule type" value="Genomic_DNA"/>
</dbReference>
<organism evidence="2 3">
    <name type="scientific">Tanacetum coccineum</name>
    <dbReference type="NCBI Taxonomy" id="301880"/>
    <lineage>
        <taxon>Eukaryota</taxon>
        <taxon>Viridiplantae</taxon>
        <taxon>Streptophyta</taxon>
        <taxon>Embryophyta</taxon>
        <taxon>Tracheophyta</taxon>
        <taxon>Spermatophyta</taxon>
        <taxon>Magnoliopsida</taxon>
        <taxon>eudicotyledons</taxon>
        <taxon>Gunneridae</taxon>
        <taxon>Pentapetalae</taxon>
        <taxon>asterids</taxon>
        <taxon>campanulids</taxon>
        <taxon>Asterales</taxon>
        <taxon>Asteraceae</taxon>
        <taxon>Asteroideae</taxon>
        <taxon>Anthemideae</taxon>
        <taxon>Anthemidinae</taxon>
        <taxon>Tanacetum</taxon>
    </lineage>
</organism>
<dbReference type="InterPro" id="IPR043502">
    <property type="entry name" value="DNA/RNA_pol_sf"/>
</dbReference>